<reference evidence="1 2" key="1">
    <citation type="submission" date="2019-06" db="EMBL/GenBank/DDBJ databases">
        <title>Taxogenomics and systematics of the genus Pantoea.</title>
        <authorList>
            <person name="Tambong J.T."/>
        </authorList>
    </citation>
    <scope>NUCLEOTIDE SEQUENCE [LARGE SCALE GENOMIC DNA]</scope>
    <source>
        <strain evidence="1 2">LMG 24200</strain>
    </source>
</reference>
<dbReference type="RefSeq" id="WP_128084786.1">
    <property type="nucleotide sequence ID" value="NZ_CP071405.1"/>
</dbReference>
<name>A0A506QU33_9GAMM</name>
<sequence>MASDWNEELDKYENSRSFGEDLRDSLMTAGSVASKIISFLPKNTSDVCDSINALRKEQKDREDRVWQRNNYIDPFDNSNN</sequence>
<organism evidence="1 2">
    <name type="scientific">Pantoea deleyi</name>
    <dbReference type="NCBI Taxonomy" id="470932"/>
    <lineage>
        <taxon>Bacteria</taxon>
        <taxon>Pseudomonadati</taxon>
        <taxon>Pseudomonadota</taxon>
        <taxon>Gammaproteobacteria</taxon>
        <taxon>Enterobacterales</taxon>
        <taxon>Erwiniaceae</taxon>
        <taxon>Pantoea</taxon>
    </lineage>
</organism>
<evidence type="ECO:0000313" key="1">
    <source>
        <dbReference type="EMBL" id="TPV49634.1"/>
    </source>
</evidence>
<dbReference type="Proteomes" id="UP000317747">
    <property type="component" value="Unassembled WGS sequence"/>
</dbReference>
<proteinExistence type="predicted"/>
<gene>
    <name evidence="1" type="ORF">FJW01_00760</name>
</gene>
<dbReference type="EMBL" id="VHJA01000010">
    <property type="protein sequence ID" value="TPV49634.1"/>
    <property type="molecule type" value="Genomic_DNA"/>
</dbReference>
<protein>
    <submittedName>
        <fullName evidence="1">Uncharacterized protein</fullName>
    </submittedName>
</protein>
<dbReference type="OrthoDB" id="6521393at2"/>
<accession>A0A506QU33</accession>
<dbReference type="AlphaFoldDB" id="A0A506QU33"/>
<comment type="caution">
    <text evidence="1">The sequence shown here is derived from an EMBL/GenBank/DDBJ whole genome shotgun (WGS) entry which is preliminary data.</text>
</comment>
<keyword evidence="2" id="KW-1185">Reference proteome</keyword>
<evidence type="ECO:0000313" key="2">
    <source>
        <dbReference type="Proteomes" id="UP000317747"/>
    </source>
</evidence>